<feature type="region of interest" description="Disordered" evidence="1">
    <location>
        <begin position="78"/>
        <end position="98"/>
    </location>
</feature>
<protein>
    <submittedName>
        <fullName evidence="2">Uncharacterized protein</fullName>
    </submittedName>
</protein>
<feature type="compositionally biased region" description="Basic and acidic residues" evidence="1">
    <location>
        <begin position="174"/>
        <end position="183"/>
    </location>
</feature>
<name>A0A5B7JST4_PORTR</name>
<keyword evidence="3" id="KW-1185">Reference proteome</keyword>
<gene>
    <name evidence="2" type="ORF">E2C01_091390</name>
</gene>
<dbReference type="AlphaFoldDB" id="A0A5B7JST4"/>
<sequence>MPTPDTPYGLTWYSDPPPRVRKCIKKLIDSLPDPSLGLSKPIRKSPTRELLSGFFDDLDKYTRKHQQLLEVLDHRVKRKERNSAKSKEERNNLLSISKDTDLGDEKVAKYHGMQGEWEDKEEDNAVEIRADERLSNQLEEIAQACLVERSGGIAGRNKMPLGEFQRPTTPSKMHHIDLESQPS</sequence>
<proteinExistence type="predicted"/>
<evidence type="ECO:0000313" key="2">
    <source>
        <dbReference type="EMBL" id="MPC96148.1"/>
    </source>
</evidence>
<organism evidence="2 3">
    <name type="scientific">Portunus trituberculatus</name>
    <name type="common">Swimming crab</name>
    <name type="synonym">Neptunus trituberculatus</name>
    <dbReference type="NCBI Taxonomy" id="210409"/>
    <lineage>
        <taxon>Eukaryota</taxon>
        <taxon>Metazoa</taxon>
        <taxon>Ecdysozoa</taxon>
        <taxon>Arthropoda</taxon>
        <taxon>Crustacea</taxon>
        <taxon>Multicrustacea</taxon>
        <taxon>Malacostraca</taxon>
        <taxon>Eumalacostraca</taxon>
        <taxon>Eucarida</taxon>
        <taxon>Decapoda</taxon>
        <taxon>Pleocyemata</taxon>
        <taxon>Brachyura</taxon>
        <taxon>Eubrachyura</taxon>
        <taxon>Portunoidea</taxon>
        <taxon>Portunidae</taxon>
        <taxon>Portuninae</taxon>
        <taxon>Portunus</taxon>
    </lineage>
</organism>
<feature type="region of interest" description="Disordered" evidence="1">
    <location>
        <begin position="156"/>
        <end position="183"/>
    </location>
</feature>
<dbReference type="Proteomes" id="UP000324222">
    <property type="component" value="Unassembled WGS sequence"/>
</dbReference>
<accession>A0A5B7JST4</accession>
<feature type="compositionally biased region" description="Basic and acidic residues" evidence="1">
    <location>
        <begin position="81"/>
        <end position="91"/>
    </location>
</feature>
<dbReference type="OrthoDB" id="251770at2759"/>
<evidence type="ECO:0000313" key="3">
    <source>
        <dbReference type="Proteomes" id="UP000324222"/>
    </source>
</evidence>
<dbReference type="EMBL" id="VSRR010104809">
    <property type="protein sequence ID" value="MPC96148.1"/>
    <property type="molecule type" value="Genomic_DNA"/>
</dbReference>
<evidence type="ECO:0000256" key="1">
    <source>
        <dbReference type="SAM" id="MobiDB-lite"/>
    </source>
</evidence>
<comment type="caution">
    <text evidence="2">The sequence shown here is derived from an EMBL/GenBank/DDBJ whole genome shotgun (WGS) entry which is preliminary data.</text>
</comment>
<reference evidence="2 3" key="1">
    <citation type="submission" date="2019-05" db="EMBL/GenBank/DDBJ databases">
        <title>Another draft genome of Portunus trituberculatus and its Hox gene families provides insights of decapod evolution.</title>
        <authorList>
            <person name="Jeong J.-H."/>
            <person name="Song I."/>
            <person name="Kim S."/>
            <person name="Choi T."/>
            <person name="Kim D."/>
            <person name="Ryu S."/>
            <person name="Kim W."/>
        </authorList>
    </citation>
    <scope>NUCLEOTIDE SEQUENCE [LARGE SCALE GENOMIC DNA]</scope>
    <source>
        <tissue evidence="2">Muscle</tissue>
    </source>
</reference>